<comment type="caution">
    <text evidence="2">The sequence shown here is derived from an EMBL/GenBank/DDBJ whole genome shotgun (WGS) entry which is preliminary data.</text>
</comment>
<protein>
    <submittedName>
        <fullName evidence="2">Uncharacterized protein</fullName>
    </submittedName>
</protein>
<keyword evidence="1" id="KW-0812">Transmembrane</keyword>
<keyword evidence="1" id="KW-1133">Transmembrane helix</keyword>
<evidence type="ECO:0000256" key="1">
    <source>
        <dbReference type="SAM" id="Phobius"/>
    </source>
</evidence>
<feature type="transmembrane region" description="Helical" evidence="1">
    <location>
        <begin position="41"/>
        <end position="60"/>
    </location>
</feature>
<gene>
    <name evidence="2" type="ORF">COY87_05535</name>
</gene>
<dbReference type="Proteomes" id="UP000229401">
    <property type="component" value="Unassembled WGS sequence"/>
</dbReference>
<evidence type="ECO:0000313" key="3">
    <source>
        <dbReference type="Proteomes" id="UP000229401"/>
    </source>
</evidence>
<sequence length="265" mass="29330">MSSNPPVNPTNQPPLPVEQVPPDITIPIYAPSSKTKNPLSFLFNLLFFLFGIGGIGFGLFMQSQITTLKQASQNISTKITTTPSPISSTIMPSKIMQQISPTLASSSAVSTDETIEKETLCFTLTLPKKNDVGAENNCDILYRSFPDENNPDSSVTVSVTLNDKEFIDSQNMADQWLQMEKDRGSDETLVEKGPIQVGGVEGYKVVTEYANKSVQTTHIFIYNPGKYEAYGYPITGFELLSASDLNTRSIQQIELERLLATWQWK</sequence>
<name>A0A2M7QGU7_9BACT</name>
<dbReference type="EMBL" id="PFLI01000187">
    <property type="protein sequence ID" value="PIY71567.1"/>
    <property type="molecule type" value="Genomic_DNA"/>
</dbReference>
<proteinExistence type="predicted"/>
<keyword evidence="1" id="KW-0472">Membrane</keyword>
<evidence type="ECO:0000313" key="2">
    <source>
        <dbReference type="EMBL" id="PIY71567.1"/>
    </source>
</evidence>
<organism evidence="2 3">
    <name type="scientific">Candidatus Roizmanbacteria bacterium CG_4_10_14_0_8_um_filter_33_9</name>
    <dbReference type="NCBI Taxonomy" id="1974826"/>
    <lineage>
        <taxon>Bacteria</taxon>
        <taxon>Candidatus Roizmaniibacteriota</taxon>
    </lineage>
</organism>
<dbReference type="AlphaFoldDB" id="A0A2M7QGU7"/>
<reference evidence="3" key="1">
    <citation type="submission" date="2017-09" db="EMBL/GenBank/DDBJ databases">
        <title>Depth-based differentiation of microbial function through sediment-hosted aquifers and enrichment of novel symbionts in the deep terrestrial subsurface.</title>
        <authorList>
            <person name="Probst A.J."/>
            <person name="Ladd B."/>
            <person name="Jarett J.K."/>
            <person name="Geller-Mcgrath D.E."/>
            <person name="Sieber C.M.K."/>
            <person name="Emerson J.B."/>
            <person name="Anantharaman K."/>
            <person name="Thomas B.C."/>
            <person name="Malmstrom R."/>
            <person name="Stieglmeier M."/>
            <person name="Klingl A."/>
            <person name="Woyke T."/>
            <person name="Ryan C.M."/>
            <person name="Banfield J.F."/>
        </authorList>
    </citation>
    <scope>NUCLEOTIDE SEQUENCE [LARGE SCALE GENOMIC DNA]</scope>
</reference>
<accession>A0A2M7QGU7</accession>